<keyword evidence="6 9" id="KW-0472">Membrane</keyword>
<accession>A0A6N2BR44</accession>
<evidence type="ECO:0000256" key="2">
    <source>
        <dbReference type="ARBA" id="ARBA00022448"/>
    </source>
</evidence>
<reference evidence="12" key="1">
    <citation type="submission" date="2019-05" db="EMBL/GenBank/DDBJ databases">
        <title>The de novo reference genome and transcriptome assemblies of the wild tomato species Solanum chilense.</title>
        <authorList>
            <person name="Stam R."/>
            <person name="Nosenko T."/>
            <person name="Hoerger A.C."/>
            <person name="Stephan W."/>
            <person name="Seidel M.A."/>
            <person name="Kuhn J.M.M."/>
            <person name="Haberer G."/>
            <person name="Tellier A."/>
        </authorList>
    </citation>
    <scope>NUCLEOTIDE SEQUENCE</scope>
    <source>
        <tissue evidence="12">Mature leaves</tissue>
    </source>
</reference>
<evidence type="ECO:0000256" key="1">
    <source>
        <dbReference type="ARBA" id="ARBA00004370"/>
    </source>
</evidence>
<evidence type="ECO:0000256" key="4">
    <source>
        <dbReference type="ARBA" id="ARBA00022982"/>
    </source>
</evidence>
<gene>
    <name evidence="12" type="ORF">EJD97_005829</name>
</gene>
<feature type="region of interest" description="Disordered" evidence="8">
    <location>
        <begin position="412"/>
        <end position="440"/>
    </location>
</feature>
<dbReference type="PROSITE" id="PS50939">
    <property type="entry name" value="CYTOCHROME_B561"/>
    <property type="match status" value="1"/>
</dbReference>
<feature type="transmembrane region" description="Helical" evidence="9">
    <location>
        <begin position="302"/>
        <end position="320"/>
    </location>
</feature>
<feature type="binding site" description="axial binding residue" evidence="7">
    <location>
        <position position="338"/>
    </location>
    <ligand>
        <name>heme b</name>
        <dbReference type="ChEBI" id="CHEBI:60344"/>
        <label>1</label>
    </ligand>
    <ligandPart>
        <name>Fe</name>
        <dbReference type="ChEBI" id="CHEBI:18248"/>
    </ligandPart>
</feature>
<evidence type="ECO:0000256" key="8">
    <source>
        <dbReference type="SAM" id="MobiDB-lite"/>
    </source>
</evidence>
<keyword evidence="5 9" id="KW-1133">Transmembrane helix</keyword>
<evidence type="ECO:0000313" key="12">
    <source>
        <dbReference type="EMBL" id="TMW97294.1"/>
    </source>
</evidence>
<feature type="chain" id="PRO_5026881929" description="Cytochrome b561 domain-containing protein" evidence="10">
    <location>
        <begin position="32"/>
        <end position="440"/>
    </location>
</feature>
<keyword evidence="4" id="KW-0249">Electron transport</keyword>
<feature type="compositionally biased region" description="Basic and acidic residues" evidence="8">
    <location>
        <begin position="412"/>
        <end position="423"/>
    </location>
</feature>
<dbReference type="PANTHER" id="PTHR23130">
    <property type="entry name" value="CYTOCHROME B561 AND DOMON DOMAIN-CONTAINING PROTEIN"/>
    <property type="match status" value="1"/>
</dbReference>
<evidence type="ECO:0000256" key="10">
    <source>
        <dbReference type="SAM" id="SignalP"/>
    </source>
</evidence>
<feature type="binding site" description="axial binding residue" evidence="7">
    <location>
        <position position="269"/>
    </location>
    <ligand>
        <name>heme b</name>
        <dbReference type="ChEBI" id="CHEBI:60344"/>
        <label>1</label>
    </ligand>
    <ligandPart>
        <name>Fe</name>
        <dbReference type="ChEBI" id="CHEBI:18248"/>
    </ligandPart>
</feature>
<feature type="binding site" description="axial binding residue" evidence="7">
    <location>
        <position position="233"/>
    </location>
    <ligand>
        <name>heme b</name>
        <dbReference type="ChEBI" id="CHEBI:60344"/>
        <label>1</label>
    </ligand>
    <ligandPart>
        <name>Fe</name>
        <dbReference type="ChEBI" id="CHEBI:18248"/>
    </ligandPart>
</feature>
<comment type="subcellular location">
    <subcellularLocation>
        <location evidence="1">Membrane</location>
    </subcellularLocation>
</comment>
<dbReference type="InterPro" id="IPR017214">
    <property type="entry name" value="UCP037471"/>
</dbReference>
<proteinExistence type="predicted"/>
<dbReference type="SMART" id="SM00665">
    <property type="entry name" value="B561"/>
    <property type="match status" value="1"/>
</dbReference>
<evidence type="ECO:0000256" key="9">
    <source>
        <dbReference type="SAM" id="Phobius"/>
    </source>
</evidence>
<comment type="caution">
    <text evidence="12">The sequence shown here is derived from an EMBL/GenBank/DDBJ whole genome shotgun (WGS) entry which is preliminary data.</text>
</comment>
<feature type="signal peptide" evidence="10">
    <location>
        <begin position="1"/>
        <end position="31"/>
    </location>
</feature>
<feature type="domain" description="Cytochrome b561" evidence="11">
    <location>
        <begin position="199"/>
        <end position="394"/>
    </location>
</feature>
<evidence type="ECO:0000256" key="5">
    <source>
        <dbReference type="ARBA" id="ARBA00022989"/>
    </source>
</evidence>
<evidence type="ECO:0000256" key="7">
    <source>
        <dbReference type="PIRSR" id="PIRSR037471-1"/>
    </source>
</evidence>
<dbReference type="InterPro" id="IPR006593">
    <property type="entry name" value="Cyt_b561/ferric_Rdtase_TM"/>
</dbReference>
<name>A0A6N2BR44_SOLCI</name>
<dbReference type="CDD" id="cd08760">
    <property type="entry name" value="Cyt_b561_FRRS1_like"/>
    <property type="match status" value="1"/>
</dbReference>
<feature type="transmembrane region" description="Helical" evidence="9">
    <location>
        <begin position="235"/>
        <end position="256"/>
    </location>
</feature>
<dbReference type="Gene3D" id="1.20.120.1770">
    <property type="match status" value="1"/>
</dbReference>
<organism evidence="12">
    <name type="scientific">Solanum chilense</name>
    <name type="common">Tomato</name>
    <name type="synonym">Lycopersicon chilense</name>
    <dbReference type="NCBI Taxonomy" id="4083"/>
    <lineage>
        <taxon>Eukaryota</taxon>
        <taxon>Viridiplantae</taxon>
        <taxon>Streptophyta</taxon>
        <taxon>Embryophyta</taxon>
        <taxon>Tracheophyta</taxon>
        <taxon>Spermatophyta</taxon>
        <taxon>Magnoliopsida</taxon>
        <taxon>eudicotyledons</taxon>
        <taxon>Gunneridae</taxon>
        <taxon>Pentapetalae</taxon>
        <taxon>asterids</taxon>
        <taxon>lamiids</taxon>
        <taxon>Solanales</taxon>
        <taxon>Solanaceae</taxon>
        <taxon>Solanoideae</taxon>
        <taxon>Solaneae</taxon>
        <taxon>Solanum</taxon>
        <taxon>Solanum subgen. Lycopersicon</taxon>
    </lineage>
</organism>
<feature type="transmembrane region" description="Helical" evidence="9">
    <location>
        <begin position="340"/>
        <end position="360"/>
    </location>
</feature>
<dbReference type="InterPro" id="IPR045265">
    <property type="entry name" value="AIR12_DOMON"/>
</dbReference>
<dbReference type="EMBL" id="RXGB01001845">
    <property type="protein sequence ID" value="TMW97294.1"/>
    <property type="molecule type" value="Genomic_DNA"/>
</dbReference>
<keyword evidence="2" id="KW-0813">Transport</keyword>
<dbReference type="GO" id="GO:0046872">
    <property type="term" value="F:metal ion binding"/>
    <property type="evidence" value="ECO:0007669"/>
    <property type="project" value="UniProtKB-KW"/>
</dbReference>
<dbReference type="PANTHER" id="PTHR23130:SF189">
    <property type="entry name" value="CYTOCHROME B561 AND DOMON DOMAIN-CONTAINING PROTEIN"/>
    <property type="match status" value="1"/>
</dbReference>
<dbReference type="Pfam" id="PF04526">
    <property type="entry name" value="DUF568"/>
    <property type="match status" value="1"/>
</dbReference>
<dbReference type="PIRSF" id="PIRSF037471">
    <property type="entry name" value="UCP037471"/>
    <property type="match status" value="1"/>
</dbReference>
<keyword evidence="7" id="KW-0408">Iron</keyword>
<protein>
    <recommendedName>
        <fullName evidence="11">Cytochrome b561 domain-containing protein</fullName>
    </recommendedName>
</protein>
<keyword evidence="10" id="KW-0732">Signal</keyword>
<evidence type="ECO:0000256" key="3">
    <source>
        <dbReference type="ARBA" id="ARBA00022692"/>
    </source>
</evidence>
<keyword evidence="3 9" id="KW-0812">Transmembrane</keyword>
<keyword evidence="7" id="KW-0479">Metal-binding</keyword>
<sequence length="440" mass="49989">MIETSRPPSFSMMLLVILSILSIFSFTNTHAHHCSNDFLSEAKNRSLINITFCKRYMESNGVEVAIHLHENTRKIDIMVGAKLKEEEETGWLAWGLNPGEEARMIGTRALIGIKTKNKGLLKDTYNITGYTKLGCQLLPSPIDLNISNFKFIHITELKYHVILATIILPNQYELSRLNQVWQVGINIGAVGTKELKMHGKGLMNYDSSETINLWTGKGRGNRIHSSSKIRKVHGILNIIGWGVVLPIGVIIARNFREFPLPWLGWKKCHILCQTIGYLVGTTGWAVGIWLGKASKYYSFPKHGLYGLLIFAFATVQMLFFKLKPGENDRHRMYRNMFHHVVGYSLMIGICINILKGIHIIHLDYKSWKPTYLGIVSCLAFIFLVFEIVSWFKFLCDKFTLWILCAKCIPNKESNEKKGSKKDGIAQSQVQPSETPIRADN</sequence>
<feature type="transmembrane region" description="Helical" evidence="9">
    <location>
        <begin position="372"/>
        <end position="391"/>
    </location>
</feature>
<evidence type="ECO:0000256" key="6">
    <source>
        <dbReference type="ARBA" id="ARBA00023136"/>
    </source>
</evidence>
<feature type="transmembrane region" description="Helical" evidence="9">
    <location>
        <begin position="268"/>
        <end position="290"/>
    </location>
</feature>
<dbReference type="GO" id="GO:0016020">
    <property type="term" value="C:membrane"/>
    <property type="evidence" value="ECO:0007669"/>
    <property type="project" value="UniProtKB-SubCell"/>
</dbReference>
<dbReference type="AlphaFoldDB" id="A0A6N2BR44"/>
<evidence type="ECO:0000259" key="11">
    <source>
        <dbReference type="PROSITE" id="PS50939"/>
    </source>
</evidence>
<feature type="binding site" description="axial binding residue" evidence="7">
    <location>
        <position position="302"/>
    </location>
    <ligand>
        <name>heme b</name>
        <dbReference type="ChEBI" id="CHEBI:60344"/>
        <label>1</label>
    </ligand>
    <ligandPart>
        <name>Fe</name>
        <dbReference type="ChEBI" id="CHEBI:18248"/>
    </ligandPart>
</feature>